<dbReference type="SUPFAM" id="SSF54695">
    <property type="entry name" value="POZ domain"/>
    <property type="match status" value="1"/>
</dbReference>
<feature type="domain" description="BTB" evidence="1">
    <location>
        <begin position="18"/>
        <end position="84"/>
    </location>
</feature>
<dbReference type="Proteomes" id="UP000800036">
    <property type="component" value="Unassembled WGS sequence"/>
</dbReference>
<dbReference type="OrthoDB" id="6359816at2759"/>
<dbReference type="AlphaFoldDB" id="A0A6A5VLY5"/>
<protein>
    <recommendedName>
        <fullName evidence="1">BTB domain-containing protein</fullName>
    </recommendedName>
</protein>
<evidence type="ECO:0000313" key="3">
    <source>
        <dbReference type="Proteomes" id="UP000800036"/>
    </source>
</evidence>
<proteinExistence type="predicted"/>
<evidence type="ECO:0000313" key="2">
    <source>
        <dbReference type="EMBL" id="KAF1978713.1"/>
    </source>
</evidence>
<keyword evidence="3" id="KW-1185">Reference proteome</keyword>
<dbReference type="Gene3D" id="3.30.710.10">
    <property type="entry name" value="Potassium Channel Kv1.1, Chain A"/>
    <property type="match status" value="1"/>
</dbReference>
<reference evidence="2" key="1">
    <citation type="journal article" date="2020" name="Stud. Mycol.">
        <title>101 Dothideomycetes genomes: a test case for predicting lifestyles and emergence of pathogens.</title>
        <authorList>
            <person name="Haridas S."/>
            <person name="Albert R."/>
            <person name="Binder M."/>
            <person name="Bloem J."/>
            <person name="Labutti K."/>
            <person name="Salamov A."/>
            <person name="Andreopoulos B."/>
            <person name="Baker S."/>
            <person name="Barry K."/>
            <person name="Bills G."/>
            <person name="Bluhm B."/>
            <person name="Cannon C."/>
            <person name="Castanera R."/>
            <person name="Culley D."/>
            <person name="Daum C."/>
            <person name="Ezra D."/>
            <person name="Gonzalez J."/>
            <person name="Henrissat B."/>
            <person name="Kuo A."/>
            <person name="Liang C."/>
            <person name="Lipzen A."/>
            <person name="Lutzoni F."/>
            <person name="Magnuson J."/>
            <person name="Mondo S."/>
            <person name="Nolan M."/>
            <person name="Ohm R."/>
            <person name="Pangilinan J."/>
            <person name="Park H.-J."/>
            <person name="Ramirez L."/>
            <person name="Alfaro M."/>
            <person name="Sun H."/>
            <person name="Tritt A."/>
            <person name="Yoshinaga Y."/>
            <person name="Zwiers L.-H."/>
            <person name="Turgeon B."/>
            <person name="Goodwin S."/>
            <person name="Spatafora J."/>
            <person name="Crous P."/>
            <person name="Grigoriev I."/>
        </authorList>
    </citation>
    <scope>NUCLEOTIDE SEQUENCE</scope>
    <source>
        <strain evidence="2">CBS 107.79</strain>
    </source>
</reference>
<gene>
    <name evidence="2" type="ORF">BU23DRAFT_186363</name>
</gene>
<dbReference type="PANTHER" id="PTHR47843:SF5">
    <property type="entry name" value="BTB_POZ DOMAIN PROTEIN"/>
    <property type="match status" value="1"/>
</dbReference>
<dbReference type="CDD" id="cd18186">
    <property type="entry name" value="BTB_POZ_ZBTB_KLHL-like"/>
    <property type="match status" value="1"/>
</dbReference>
<name>A0A6A5VLY5_9PLEO</name>
<sequence>MMHSWSRWSRLLKTGKHSDFTITCGDKTWNVHRAVICSQSEFFDASARFGKEAVEAKVGLPEDHPEIVEYMIQYMYQQDYRVPSDDSTEPLWIKMNWEKAKLSTGSKPTMTARDRFKFDGHYWRWSAKYLVPSIAKFEGGSERVVGKVYDFKWNHLDKDVVLALVASVEGLKSKWSHVEDGLPINHRGLKNVVAEPFDESLTTMFLDCKHFFDAVKLVFTTTPDTDTALRSIVTKHICVSKNIYGMHQKLEDALQTIPGLVFSRLQTRVVSCRLG</sequence>
<dbReference type="EMBL" id="ML976659">
    <property type="protein sequence ID" value="KAF1978713.1"/>
    <property type="molecule type" value="Genomic_DNA"/>
</dbReference>
<organism evidence="2 3">
    <name type="scientific">Bimuria novae-zelandiae CBS 107.79</name>
    <dbReference type="NCBI Taxonomy" id="1447943"/>
    <lineage>
        <taxon>Eukaryota</taxon>
        <taxon>Fungi</taxon>
        <taxon>Dikarya</taxon>
        <taxon>Ascomycota</taxon>
        <taxon>Pezizomycotina</taxon>
        <taxon>Dothideomycetes</taxon>
        <taxon>Pleosporomycetidae</taxon>
        <taxon>Pleosporales</taxon>
        <taxon>Massarineae</taxon>
        <taxon>Didymosphaeriaceae</taxon>
        <taxon>Bimuria</taxon>
    </lineage>
</organism>
<dbReference type="PROSITE" id="PS50097">
    <property type="entry name" value="BTB"/>
    <property type="match status" value="1"/>
</dbReference>
<evidence type="ECO:0000259" key="1">
    <source>
        <dbReference type="PROSITE" id="PS50097"/>
    </source>
</evidence>
<dbReference type="InterPro" id="IPR011333">
    <property type="entry name" value="SKP1/BTB/POZ_sf"/>
</dbReference>
<dbReference type="InterPro" id="IPR000210">
    <property type="entry name" value="BTB/POZ_dom"/>
</dbReference>
<dbReference type="Pfam" id="PF00651">
    <property type="entry name" value="BTB"/>
    <property type="match status" value="1"/>
</dbReference>
<dbReference type="PANTHER" id="PTHR47843">
    <property type="entry name" value="BTB DOMAIN-CONTAINING PROTEIN-RELATED"/>
    <property type="match status" value="1"/>
</dbReference>
<accession>A0A6A5VLY5</accession>